<sequence>MGIFALLAAFDVFHHQHSPSRLKRRELYGHVFGADLPAYIIFHAMLGYVLLGVALGALILRLPLDALKRRRWLHAYFGYTWVFGTIWMPVTAIWCVYTYTGWDVVAFYIFSMFAAIQLGWVFIRVYRNKMPQGAASLGDETNTKTPLKVKIWKILHGVLMFYSFVMLLGAGISFPFR</sequence>
<feature type="transmembrane region" description="Helical" evidence="1">
    <location>
        <begin position="76"/>
        <end position="99"/>
    </location>
</feature>
<accession>A0ABQ9NND1</accession>
<proteinExistence type="predicted"/>
<feature type="transmembrane region" description="Helical" evidence="1">
    <location>
        <begin position="154"/>
        <end position="176"/>
    </location>
</feature>
<keyword evidence="1" id="KW-0812">Transmembrane</keyword>
<evidence type="ECO:0000313" key="2">
    <source>
        <dbReference type="EMBL" id="KAJ9662696.1"/>
    </source>
</evidence>
<evidence type="ECO:0000256" key="1">
    <source>
        <dbReference type="SAM" id="Phobius"/>
    </source>
</evidence>
<dbReference type="Proteomes" id="UP001172684">
    <property type="component" value="Unassembled WGS sequence"/>
</dbReference>
<organism evidence="2 3">
    <name type="scientific">Coniosporium apollinis</name>
    <dbReference type="NCBI Taxonomy" id="61459"/>
    <lineage>
        <taxon>Eukaryota</taxon>
        <taxon>Fungi</taxon>
        <taxon>Dikarya</taxon>
        <taxon>Ascomycota</taxon>
        <taxon>Pezizomycotina</taxon>
        <taxon>Dothideomycetes</taxon>
        <taxon>Dothideomycetes incertae sedis</taxon>
        <taxon>Coniosporium</taxon>
    </lineage>
</organism>
<feature type="transmembrane region" description="Helical" evidence="1">
    <location>
        <begin position="38"/>
        <end position="64"/>
    </location>
</feature>
<name>A0ABQ9NND1_9PEZI</name>
<evidence type="ECO:0000313" key="3">
    <source>
        <dbReference type="Proteomes" id="UP001172684"/>
    </source>
</evidence>
<feature type="transmembrane region" description="Helical" evidence="1">
    <location>
        <begin position="105"/>
        <end position="123"/>
    </location>
</feature>
<protein>
    <submittedName>
        <fullName evidence="2">Uncharacterized protein</fullName>
    </submittedName>
</protein>
<gene>
    <name evidence="2" type="ORF">H2201_005980</name>
</gene>
<reference evidence="2" key="1">
    <citation type="submission" date="2022-10" db="EMBL/GenBank/DDBJ databases">
        <title>Culturing micro-colonial fungi from biological soil crusts in the Mojave desert and describing Neophaeococcomyces mojavensis, and introducing the new genera and species Taxawa tesnikishii.</title>
        <authorList>
            <person name="Kurbessoian T."/>
            <person name="Stajich J.E."/>
        </authorList>
    </citation>
    <scope>NUCLEOTIDE SEQUENCE</scope>
    <source>
        <strain evidence="2">TK_1</strain>
    </source>
</reference>
<keyword evidence="3" id="KW-1185">Reference proteome</keyword>
<keyword evidence="1" id="KW-0472">Membrane</keyword>
<comment type="caution">
    <text evidence="2">The sequence shown here is derived from an EMBL/GenBank/DDBJ whole genome shotgun (WGS) entry which is preliminary data.</text>
</comment>
<keyword evidence="1" id="KW-1133">Transmembrane helix</keyword>
<dbReference type="EMBL" id="JAPDRL010000048">
    <property type="protein sequence ID" value="KAJ9662696.1"/>
    <property type="molecule type" value="Genomic_DNA"/>
</dbReference>